<evidence type="ECO:0000259" key="4">
    <source>
        <dbReference type="PROSITE" id="PS01124"/>
    </source>
</evidence>
<dbReference type="Pfam" id="PF12833">
    <property type="entry name" value="HTH_18"/>
    <property type="match status" value="1"/>
</dbReference>
<dbReference type="PANTHER" id="PTHR43280">
    <property type="entry name" value="ARAC-FAMILY TRANSCRIPTIONAL REGULATOR"/>
    <property type="match status" value="1"/>
</dbReference>
<dbReference type="Pfam" id="PF02311">
    <property type="entry name" value="AraC_binding"/>
    <property type="match status" value="1"/>
</dbReference>
<sequence>MSSASYPYPLLNGFVYRNNRPIIRPSFHSHSQYEIYYFHSGRCSYMLGDQVIDLVPGDFILMNGMTPHCPKIDPSEEYVRSNLSFDPFFINILEEKPRNLELLKPFQILRNHHLRLNGHLKSAMEELLQRLHCHYGRTDLFSYHRLRLTFIELLLFIYEMCQEEMNKRMEAPQEKEKIVQSILAFIESRYTENIHLDQLEDALHLNKYYLAKLFREVTGQTIFTYLYQRRINQAKMLFMLDRNQSVTEVGYLVGFKHPAHFSRLFKQQVGMTPDQYRKKIK</sequence>
<dbReference type="EMBL" id="JBHTIU010000039">
    <property type="protein sequence ID" value="MFD0870008.1"/>
    <property type="molecule type" value="Genomic_DNA"/>
</dbReference>
<dbReference type="RefSeq" id="WP_379288488.1">
    <property type="nucleotide sequence ID" value="NZ_JBHTIU010000039.1"/>
</dbReference>
<dbReference type="PANTHER" id="PTHR43280:SF2">
    <property type="entry name" value="HTH-TYPE TRANSCRIPTIONAL REGULATOR EXSA"/>
    <property type="match status" value="1"/>
</dbReference>
<dbReference type="PRINTS" id="PR00032">
    <property type="entry name" value="HTHARAC"/>
</dbReference>
<dbReference type="SUPFAM" id="SSF46689">
    <property type="entry name" value="Homeodomain-like"/>
    <property type="match status" value="2"/>
</dbReference>
<dbReference type="InterPro" id="IPR037923">
    <property type="entry name" value="HTH-like"/>
</dbReference>
<name>A0ABW3D953_9BACL</name>
<dbReference type="SMART" id="SM00342">
    <property type="entry name" value="HTH_ARAC"/>
    <property type="match status" value="1"/>
</dbReference>
<reference evidence="6" key="1">
    <citation type="journal article" date="2019" name="Int. J. Syst. Evol. Microbiol.">
        <title>The Global Catalogue of Microorganisms (GCM) 10K type strain sequencing project: providing services to taxonomists for standard genome sequencing and annotation.</title>
        <authorList>
            <consortium name="The Broad Institute Genomics Platform"/>
            <consortium name="The Broad Institute Genome Sequencing Center for Infectious Disease"/>
            <person name="Wu L."/>
            <person name="Ma J."/>
        </authorList>
    </citation>
    <scope>NUCLEOTIDE SEQUENCE [LARGE SCALE GENOMIC DNA]</scope>
    <source>
        <strain evidence="6">CCUG 57263</strain>
    </source>
</reference>
<evidence type="ECO:0000256" key="1">
    <source>
        <dbReference type="ARBA" id="ARBA00023015"/>
    </source>
</evidence>
<dbReference type="InterPro" id="IPR014710">
    <property type="entry name" value="RmlC-like_jellyroll"/>
</dbReference>
<dbReference type="Gene3D" id="1.10.10.60">
    <property type="entry name" value="Homeodomain-like"/>
    <property type="match status" value="2"/>
</dbReference>
<protein>
    <submittedName>
        <fullName evidence="5">AraC family transcriptional regulator</fullName>
    </submittedName>
</protein>
<dbReference type="Proteomes" id="UP001597120">
    <property type="component" value="Unassembled WGS sequence"/>
</dbReference>
<evidence type="ECO:0000256" key="2">
    <source>
        <dbReference type="ARBA" id="ARBA00023125"/>
    </source>
</evidence>
<dbReference type="SUPFAM" id="SSF51215">
    <property type="entry name" value="Regulatory protein AraC"/>
    <property type="match status" value="1"/>
</dbReference>
<keyword evidence="3" id="KW-0804">Transcription</keyword>
<organism evidence="5 6">
    <name type="scientific">Paenibacillus residui</name>
    <dbReference type="NCBI Taxonomy" id="629724"/>
    <lineage>
        <taxon>Bacteria</taxon>
        <taxon>Bacillati</taxon>
        <taxon>Bacillota</taxon>
        <taxon>Bacilli</taxon>
        <taxon>Bacillales</taxon>
        <taxon>Paenibacillaceae</taxon>
        <taxon>Paenibacillus</taxon>
    </lineage>
</organism>
<dbReference type="CDD" id="cd02208">
    <property type="entry name" value="cupin_RmlC-like"/>
    <property type="match status" value="1"/>
</dbReference>
<evidence type="ECO:0000256" key="3">
    <source>
        <dbReference type="ARBA" id="ARBA00023163"/>
    </source>
</evidence>
<feature type="domain" description="HTH araC/xylS-type" evidence="4">
    <location>
        <begin position="180"/>
        <end position="279"/>
    </location>
</feature>
<keyword evidence="6" id="KW-1185">Reference proteome</keyword>
<proteinExistence type="predicted"/>
<evidence type="ECO:0000313" key="6">
    <source>
        <dbReference type="Proteomes" id="UP001597120"/>
    </source>
</evidence>
<keyword evidence="2" id="KW-0238">DNA-binding</keyword>
<dbReference type="InterPro" id="IPR009057">
    <property type="entry name" value="Homeodomain-like_sf"/>
</dbReference>
<gene>
    <name evidence="5" type="ORF">ACFQ03_12675</name>
</gene>
<dbReference type="InterPro" id="IPR003313">
    <property type="entry name" value="AraC-bd"/>
</dbReference>
<dbReference type="Gene3D" id="2.60.120.10">
    <property type="entry name" value="Jelly Rolls"/>
    <property type="match status" value="1"/>
</dbReference>
<dbReference type="InterPro" id="IPR018060">
    <property type="entry name" value="HTH_AraC"/>
</dbReference>
<accession>A0ABW3D953</accession>
<dbReference type="PROSITE" id="PS01124">
    <property type="entry name" value="HTH_ARAC_FAMILY_2"/>
    <property type="match status" value="1"/>
</dbReference>
<dbReference type="InterPro" id="IPR020449">
    <property type="entry name" value="Tscrpt_reg_AraC-type_HTH"/>
</dbReference>
<keyword evidence="1" id="KW-0805">Transcription regulation</keyword>
<evidence type="ECO:0000313" key="5">
    <source>
        <dbReference type="EMBL" id="MFD0870008.1"/>
    </source>
</evidence>
<comment type="caution">
    <text evidence="5">The sequence shown here is derived from an EMBL/GenBank/DDBJ whole genome shotgun (WGS) entry which is preliminary data.</text>
</comment>